<sequence>MSIAEATTAPYSEMSDRELARAELTIARKYIGRFSWFMAVWGLGNLVCWLALWPLTLSGILPLWMAFPIATINVILCYLPSHEAQHTNFSTGGPALRWFNEFIGYVSTIPMVLPFKIARLTHMEHHSHTNDPELDPDYGVKADSWQQALLTAYKRRQPGQPNAYGETLNRLGDGPVVKRAGLEGAVQVLTFWAIISALAWSGHALEAAAIWWLPRYIGTFYISLYLSWAPHFPAPEQGRYRNTRHFTHPLGNILALGMEDHIIHHLHPAIPLDLNAAAYREMKPILDARGCRDERF</sequence>
<keyword evidence="1" id="KW-0812">Transmembrane</keyword>
<keyword evidence="4" id="KW-1185">Reference proteome</keyword>
<protein>
    <submittedName>
        <fullName evidence="3">Beta-carotene hydroxylase</fullName>
    </submittedName>
</protein>
<dbReference type="InterPro" id="IPR005804">
    <property type="entry name" value="FA_desaturase_dom"/>
</dbReference>
<dbReference type="GO" id="GO:0006629">
    <property type="term" value="P:lipid metabolic process"/>
    <property type="evidence" value="ECO:0007669"/>
    <property type="project" value="InterPro"/>
</dbReference>
<feature type="domain" description="Fatty acid desaturase" evidence="2">
    <location>
        <begin position="60"/>
        <end position="290"/>
    </location>
</feature>
<dbReference type="Proteomes" id="UP000468901">
    <property type="component" value="Unassembled WGS sequence"/>
</dbReference>
<gene>
    <name evidence="3" type="ORF">F2P47_12860</name>
</gene>
<dbReference type="Pfam" id="PF00487">
    <property type="entry name" value="FA_desaturase"/>
    <property type="match status" value="1"/>
</dbReference>
<organism evidence="3 4">
    <name type="scientific">Parvibaculum sedimenti</name>
    <dbReference type="NCBI Taxonomy" id="2608632"/>
    <lineage>
        <taxon>Bacteria</taxon>
        <taxon>Pseudomonadati</taxon>
        <taxon>Pseudomonadota</taxon>
        <taxon>Alphaproteobacteria</taxon>
        <taxon>Hyphomicrobiales</taxon>
        <taxon>Parvibaculaceae</taxon>
        <taxon>Parvibaculum</taxon>
    </lineage>
</organism>
<name>A0A6N6VJ70_9HYPH</name>
<dbReference type="RefSeq" id="WP_152216772.1">
    <property type="nucleotide sequence ID" value="NZ_JBAQYD010000354.1"/>
</dbReference>
<keyword evidence="1" id="KW-0472">Membrane</keyword>
<dbReference type="EMBL" id="WESC01000011">
    <property type="protein sequence ID" value="KAB7739316.1"/>
    <property type="molecule type" value="Genomic_DNA"/>
</dbReference>
<accession>A0A6N6VJ70</accession>
<evidence type="ECO:0000256" key="1">
    <source>
        <dbReference type="SAM" id="Phobius"/>
    </source>
</evidence>
<dbReference type="AlphaFoldDB" id="A0A6N6VJ70"/>
<feature type="transmembrane region" description="Helical" evidence="1">
    <location>
        <begin position="34"/>
        <end position="53"/>
    </location>
</feature>
<evidence type="ECO:0000313" key="3">
    <source>
        <dbReference type="EMBL" id="KAB7739316.1"/>
    </source>
</evidence>
<feature type="transmembrane region" description="Helical" evidence="1">
    <location>
        <begin position="59"/>
        <end position="79"/>
    </location>
</feature>
<keyword evidence="1" id="KW-1133">Transmembrane helix</keyword>
<reference evidence="3 4" key="1">
    <citation type="submission" date="2019-09" db="EMBL/GenBank/DDBJ databases">
        <title>Parvibaculum sedimenti sp. nov., isolated from sediment.</title>
        <authorList>
            <person name="Wang Y."/>
        </authorList>
    </citation>
    <scope>NUCLEOTIDE SEQUENCE [LARGE SCALE GENOMIC DNA]</scope>
    <source>
        <strain evidence="3 4">HXT-9</strain>
    </source>
</reference>
<proteinExistence type="predicted"/>
<evidence type="ECO:0000313" key="4">
    <source>
        <dbReference type="Proteomes" id="UP000468901"/>
    </source>
</evidence>
<comment type="caution">
    <text evidence="3">The sequence shown here is derived from an EMBL/GenBank/DDBJ whole genome shotgun (WGS) entry which is preliminary data.</text>
</comment>
<evidence type="ECO:0000259" key="2">
    <source>
        <dbReference type="Pfam" id="PF00487"/>
    </source>
</evidence>